<keyword evidence="4 5" id="KW-0574">Periplasm</keyword>
<dbReference type="Proteomes" id="UP001230156">
    <property type="component" value="Unassembled WGS sequence"/>
</dbReference>
<proteinExistence type="inferred from homology"/>
<dbReference type="PRINTS" id="PR00909">
    <property type="entry name" value="SPERMDNBNDNG"/>
</dbReference>
<keyword evidence="3 6" id="KW-0732">Signal</keyword>
<dbReference type="RefSeq" id="WP_379956121.1">
    <property type="nucleotide sequence ID" value="NZ_JAUYVI010000004.1"/>
</dbReference>
<feature type="signal peptide" evidence="6">
    <location>
        <begin position="1"/>
        <end position="26"/>
    </location>
</feature>
<dbReference type="PANTHER" id="PTHR30222">
    <property type="entry name" value="SPERMIDINE/PUTRESCINE-BINDING PERIPLASMIC PROTEIN"/>
    <property type="match status" value="1"/>
</dbReference>
<dbReference type="EMBL" id="JAUYVI010000004">
    <property type="protein sequence ID" value="MDQ7248642.1"/>
    <property type="molecule type" value="Genomic_DNA"/>
</dbReference>
<evidence type="ECO:0000256" key="2">
    <source>
        <dbReference type="ARBA" id="ARBA00022448"/>
    </source>
</evidence>
<dbReference type="PIRSF" id="PIRSF019574">
    <property type="entry name" value="Periplasmic_polyamine_BP"/>
    <property type="match status" value="1"/>
</dbReference>
<comment type="similarity">
    <text evidence="5">Belongs to the bacterial solute-binding protein PotD/PotF family.</text>
</comment>
<protein>
    <recommendedName>
        <fullName evidence="5">Putrescine-binding periplasmic protein</fullName>
    </recommendedName>
</protein>
<dbReference type="SUPFAM" id="SSF53850">
    <property type="entry name" value="Periplasmic binding protein-like II"/>
    <property type="match status" value="1"/>
</dbReference>
<evidence type="ECO:0000313" key="7">
    <source>
        <dbReference type="EMBL" id="MDQ7248642.1"/>
    </source>
</evidence>
<evidence type="ECO:0000256" key="1">
    <source>
        <dbReference type="ARBA" id="ARBA00004418"/>
    </source>
</evidence>
<accession>A0ABU0YLQ3</accession>
<dbReference type="InterPro" id="IPR001188">
    <property type="entry name" value="Sperm_putr-bd"/>
</dbReference>
<dbReference type="InterPro" id="IPR006059">
    <property type="entry name" value="SBP"/>
</dbReference>
<gene>
    <name evidence="7" type="ORF">Q8A70_13230</name>
</gene>
<evidence type="ECO:0000256" key="5">
    <source>
        <dbReference type="PIRNR" id="PIRNR019574"/>
    </source>
</evidence>
<evidence type="ECO:0000256" key="3">
    <source>
        <dbReference type="ARBA" id="ARBA00022729"/>
    </source>
</evidence>
<name>A0ABU0YLQ3_9PROT</name>
<comment type="function">
    <text evidence="5">Required for the activity of the bacterial periplasmic transport system of putrescine.</text>
</comment>
<keyword evidence="2 5" id="KW-0813">Transport</keyword>
<reference evidence="8" key="1">
    <citation type="submission" date="2023-08" db="EMBL/GenBank/DDBJ databases">
        <title>Rhodospirillaceae gen. nov., a novel taxon isolated from the Yangtze River Yuezi River estuary sludge.</title>
        <authorList>
            <person name="Ruan L."/>
        </authorList>
    </citation>
    <scope>NUCLEOTIDE SEQUENCE [LARGE SCALE GENOMIC DNA]</scope>
    <source>
        <strain evidence="8">R-7</strain>
    </source>
</reference>
<evidence type="ECO:0000256" key="4">
    <source>
        <dbReference type="ARBA" id="ARBA00022764"/>
    </source>
</evidence>
<sequence>MKTTKTLLLGVASAGALLLGFSAASAEELHIYAWADEVPQAVLDDFSKETGIEVTLDTFDSNESLIAKLEAGASGYDLIEPSQYAVQILAKKGLVENLDHAKLPNRANLSDVFQNISFDPGNKVSIPFIWGTTGFAYNSDCVKEPITSWKSLWDEQYKGRIYMLDNMLAAYIAGLQVNGFKANTTNPDEIAKATQSLIDQKPLLAGYNASNFADLVSSGEACIVEAWSGNVLQAIEENPKVHYVLPDEGGTMWVDGFSIPKGAKNTDAAYKFLNYVLQPEVAAKVTTLTKVASAVEKSKALLPKELAENTAVFPPADRLAKADFILDLGDAMKHYQDGWTKVKATE</sequence>
<organism evidence="7 8">
    <name type="scientific">Dongia sedimenti</name>
    <dbReference type="NCBI Taxonomy" id="3064282"/>
    <lineage>
        <taxon>Bacteria</taxon>
        <taxon>Pseudomonadati</taxon>
        <taxon>Pseudomonadota</taxon>
        <taxon>Alphaproteobacteria</taxon>
        <taxon>Rhodospirillales</taxon>
        <taxon>Dongiaceae</taxon>
        <taxon>Dongia</taxon>
    </lineage>
</organism>
<dbReference type="CDD" id="cd13590">
    <property type="entry name" value="PBP2_PotD_PotF_like"/>
    <property type="match status" value="1"/>
</dbReference>
<feature type="chain" id="PRO_5045920034" description="Putrescine-binding periplasmic protein" evidence="6">
    <location>
        <begin position="27"/>
        <end position="346"/>
    </location>
</feature>
<comment type="caution">
    <text evidence="7">The sequence shown here is derived from an EMBL/GenBank/DDBJ whole genome shotgun (WGS) entry which is preliminary data.</text>
</comment>
<dbReference type="Gene3D" id="3.40.190.10">
    <property type="entry name" value="Periplasmic binding protein-like II"/>
    <property type="match status" value="2"/>
</dbReference>
<evidence type="ECO:0000313" key="8">
    <source>
        <dbReference type="Proteomes" id="UP001230156"/>
    </source>
</evidence>
<dbReference type="PANTHER" id="PTHR30222:SF17">
    <property type="entry name" value="SPERMIDINE_PUTRESCINE-BINDING PERIPLASMIC PROTEIN"/>
    <property type="match status" value="1"/>
</dbReference>
<dbReference type="Pfam" id="PF13416">
    <property type="entry name" value="SBP_bac_8"/>
    <property type="match status" value="1"/>
</dbReference>
<evidence type="ECO:0000256" key="6">
    <source>
        <dbReference type="SAM" id="SignalP"/>
    </source>
</evidence>
<keyword evidence="8" id="KW-1185">Reference proteome</keyword>
<comment type="subcellular location">
    <subcellularLocation>
        <location evidence="1 5">Periplasm</location>
    </subcellularLocation>
</comment>